<comment type="similarity">
    <text evidence="1">Belongs to the FemABX family.</text>
</comment>
<dbReference type="SUPFAM" id="SSF55729">
    <property type="entry name" value="Acyl-CoA N-acyltransferases (Nat)"/>
    <property type="match status" value="1"/>
</dbReference>
<keyword evidence="3" id="KW-0133">Cell shape</keyword>
<evidence type="ECO:0000256" key="4">
    <source>
        <dbReference type="ARBA" id="ARBA00022984"/>
    </source>
</evidence>
<evidence type="ECO:0000313" key="9">
    <source>
        <dbReference type="Proteomes" id="UP000824091"/>
    </source>
</evidence>
<keyword evidence="6" id="KW-0961">Cell wall biogenesis/degradation</keyword>
<name>A0A9D1I4R8_9FIRM</name>
<dbReference type="GO" id="GO:0016755">
    <property type="term" value="F:aminoacyltransferase activity"/>
    <property type="evidence" value="ECO:0007669"/>
    <property type="project" value="InterPro"/>
</dbReference>
<feature type="domain" description="BioF2-like acetyltransferase" evidence="7">
    <location>
        <begin position="164"/>
        <end position="289"/>
    </location>
</feature>
<evidence type="ECO:0000259" key="7">
    <source>
        <dbReference type="Pfam" id="PF13480"/>
    </source>
</evidence>
<dbReference type="InterPro" id="IPR016181">
    <property type="entry name" value="Acyl_CoA_acyltransferase"/>
</dbReference>
<organism evidence="8 9">
    <name type="scientific">Candidatus Fimisoma avicola</name>
    <dbReference type="NCBI Taxonomy" id="2840826"/>
    <lineage>
        <taxon>Bacteria</taxon>
        <taxon>Bacillati</taxon>
        <taxon>Bacillota</taxon>
        <taxon>Clostridia</taxon>
        <taxon>Eubacteriales</taxon>
        <taxon>Candidatus Fimisoma</taxon>
    </lineage>
</organism>
<accession>A0A9D1I4R8</accession>
<evidence type="ECO:0000313" key="8">
    <source>
        <dbReference type="EMBL" id="HIU28366.1"/>
    </source>
</evidence>
<dbReference type="Proteomes" id="UP000824091">
    <property type="component" value="Unassembled WGS sequence"/>
</dbReference>
<dbReference type="GO" id="GO:0009252">
    <property type="term" value="P:peptidoglycan biosynthetic process"/>
    <property type="evidence" value="ECO:0007669"/>
    <property type="project" value="UniProtKB-KW"/>
</dbReference>
<dbReference type="InterPro" id="IPR038740">
    <property type="entry name" value="BioF2-like_GNAT_dom"/>
</dbReference>
<dbReference type="GO" id="GO:0071555">
    <property type="term" value="P:cell wall organization"/>
    <property type="evidence" value="ECO:0007669"/>
    <property type="project" value="UniProtKB-KW"/>
</dbReference>
<dbReference type="InterPro" id="IPR003447">
    <property type="entry name" value="FEMABX"/>
</dbReference>
<reference evidence="8" key="1">
    <citation type="submission" date="2020-10" db="EMBL/GenBank/DDBJ databases">
        <authorList>
            <person name="Gilroy R."/>
        </authorList>
    </citation>
    <scope>NUCLEOTIDE SEQUENCE</scope>
    <source>
        <strain evidence="8">11300</strain>
    </source>
</reference>
<evidence type="ECO:0000256" key="5">
    <source>
        <dbReference type="ARBA" id="ARBA00023315"/>
    </source>
</evidence>
<evidence type="ECO:0000256" key="3">
    <source>
        <dbReference type="ARBA" id="ARBA00022960"/>
    </source>
</evidence>
<comment type="caution">
    <text evidence="8">The sequence shown here is derived from an EMBL/GenBank/DDBJ whole genome shotgun (WGS) entry which is preliminary data.</text>
</comment>
<keyword evidence="2" id="KW-0808">Transferase</keyword>
<dbReference type="PROSITE" id="PS51191">
    <property type="entry name" value="FEMABX"/>
    <property type="match status" value="1"/>
</dbReference>
<dbReference type="InterPro" id="IPR050644">
    <property type="entry name" value="PG_Glycine_Bridge_Synth"/>
</dbReference>
<dbReference type="PANTHER" id="PTHR36174:SF1">
    <property type="entry name" value="LIPID II:GLYCINE GLYCYLTRANSFERASE"/>
    <property type="match status" value="1"/>
</dbReference>
<dbReference type="PANTHER" id="PTHR36174">
    <property type="entry name" value="LIPID II:GLYCINE GLYCYLTRANSFERASE"/>
    <property type="match status" value="1"/>
</dbReference>
<evidence type="ECO:0000256" key="2">
    <source>
        <dbReference type="ARBA" id="ARBA00022679"/>
    </source>
</evidence>
<reference evidence="8" key="2">
    <citation type="journal article" date="2021" name="PeerJ">
        <title>Extensive microbial diversity within the chicken gut microbiome revealed by metagenomics and culture.</title>
        <authorList>
            <person name="Gilroy R."/>
            <person name="Ravi A."/>
            <person name="Getino M."/>
            <person name="Pursley I."/>
            <person name="Horton D.L."/>
            <person name="Alikhan N.F."/>
            <person name="Baker D."/>
            <person name="Gharbi K."/>
            <person name="Hall N."/>
            <person name="Watson M."/>
            <person name="Adriaenssens E.M."/>
            <person name="Foster-Nyarko E."/>
            <person name="Jarju S."/>
            <person name="Secka A."/>
            <person name="Antonio M."/>
            <person name="Oren A."/>
            <person name="Chaudhuri R.R."/>
            <person name="La Ragione R."/>
            <person name="Hildebrand F."/>
            <person name="Pallen M.J."/>
        </authorList>
    </citation>
    <scope>NUCLEOTIDE SEQUENCE</scope>
    <source>
        <strain evidence="8">11300</strain>
    </source>
</reference>
<dbReference type="EMBL" id="DVMO01000128">
    <property type="protein sequence ID" value="HIU28366.1"/>
    <property type="molecule type" value="Genomic_DNA"/>
</dbReference>
<dbReference type="Gene3D" id="3.40.630.30">
    <property type="match status" value="1"/>
</dbReference>
<dbReference type="Pfam" id="PF13480">
    <property type="entry name" value="Acetyltransf_6"/>
    <property type="match status" value="1"/>
</dbReference>
<keyword evidence="5" id="KW-0012">Acyltransferase</keyword>
<protein>
    <submittedName>
        <fullName evidence="8">GNAT family N-acetyltransferase</fullName>
    </submittedName>
</protein>
<evidence type="ECO:0000256" key="1">
    <source>
        <dbReference type="ARBA" id="ARBA00009943"/>
    </source>
</evidence>
<sequence length="345" mass="40345">MKIEIINCDQAQRWDDIVKSFEDHDVYYLNGYTEGFKIHGDGQPILIYMEDDGVRAINAVMKRTLSGIPDMEDAPVVKENFDICTPYGYGGFLIEGTLSDKMAGAYRDFCVENNIVSEFVRFNPMTDNQAKCGNLYDIVPLGETVYIDLQNEEYVWENFTSKNRNVIRKAQKEGVTIHMTDQPWIIDEFMEIYNSTMDRDSAEDYYYFKRGYYESIIAGLKDHYQFFYAKKDEKIIAVSIILFANRRMHYHLSASRKEFQKYAPTNLLLYEASKFGIDMGFESFHLGGGVGSKEDGLYKFKKAFNKNENKHYCIGKKIYDEQKYDQLVKCRKDIKNENFFPKYRG</sequence>
<gene>
    <name evidence="8" type="ORF">IAD16_08310</name>
</gene>
<evidence type="ECO:0000256" key="6">
    <source>
        <dbReference type="ARBA" id="ARBA00023316"/>
    </source>
</evidence>
<proteinExistence type="inferred from homology"/>
<dbReference type="GO" id="GO:0008360">
    <property type="term" value="P:regulation of cell shape"/>
    <property type="evidence" value="ECO:0007669"/>
    <property type="project" value="UniProtKB-KW"/>
</dbReference>
<dbReference type="AlphaFoldDB" id="A0A9D1I4R8"/>
<keyword evidence="4" id="KW-0573">Peptidoglycan synthesis</keyword>